<dbReference type="OrthoDB" id="153031at2"/>
<dbReference type="AlphaFoldDB" id="F1YK49"/>
<evidence type="ECO:0008006" key="5">
    <source>
        <dbReference type="Google" id="ProtNLM"/>
    </source>
</evidence>
<evidence type="ECO:0000256" key="1">
    <source>
        <dbReference type="SAM" id="MobiDB-lite"/>
    </source>
</evidence>
<evidence type="ECO:0000313" key="3">
    <source>
        <dbReference type="EMBL" id="EGD54895.1"/>
    </source>
</evidence>
<accession>F1YK49</accession>
<evidence type="ECO:0000313" key="4">
    <source>
        <dbReference type="Proteomes" id="UP000035065"/>
    </source>
</evidence>
<keyword evidence="2" id="KW-1133">Transmembrane helix</keyword>
<dbReference type="eggNOG" id="ENOG5031U1J">
    <property type="taxonomic scope" value="Bacteria"/>
</dbReference>
<proteinExistence type="predicted"/>
<feature type="transmembrane region" description="Helical" evidence="2">
    <location>
        <begin position="353"/>
        <end position="375"/>
    </location>
</feature>
<dbReference type="InterPro" id="IPR021424">
    <property type="entry name" value="PorA"/>
</dbReference>
<gene>
    <name evidence="3" type="ORF">SCNU_11830</name>
</gene>
<dbReference type="PROSITE" id="PS51257">
    <property type="entry name" value="PROKAR_LIPOPROTEIN"/>
    <property type="match status" value="1"/>
</dbReference>
<dbReference type="Pfam" id="PF11271">
    <property type="entry name" value="PorA"/>
    <property type="match status" value="1"/>
</dbReference>
<keyword evidence="2" id="KW-0472">Membrane</keyword>
<name>F1YK49_9ACTN</name>
<reference evidence="3 4" key="1">
    <citation type="journal article" date="2011" name="J. Bacteriol.">
        <title>Draft Genome Sequence of Gordonia neofelifaecis NRRL B-59395, a Cholesterol-Degrading Actinomycete.</title>
        <authorList>
            <person name="Ge F."/>
            <person name="Li W."/>
            <person name="Chen G."/>
            <person name="Liu Y."/>
            <person name="Zhang G."/>
            <person name="Yong B."/>
            <person name="Wang Q."/>
            <person name="Wang N."/>
            <person name="Huang Z."/>
            <person name="Li W."/>
            <person name="Wang J."/>
            <person name="Wu C."/>
            <person name="Xie Q."/>
            <person name="Liu G."/>
        </authorList>
    </citation>
    <scope>NUCLEOTIDE SEQUENCE [LARGE SCALE GENOMIC DNA]</scope>
    <source>
        <strain evidence="3 4">NRRL B-59395</strain>
    </source>
</reference>
<sequence length="513" mass="55827">MKRAALALLAFLGVACIVAAIAIPTYLVPKLKVVPLDLDITSVASTVSADGDAGDRFPATIFDRCSLTKSKAATLDANLTQQRRSVIVDPSDKNQATLQSGQTVQIDRVRDSSGKERDLTMASSDADRKCDDALLNATVDRVSVNRETSAPNGNVSELQVEPIPEGGTVEEASVKLEDRKGFQYKFGFDVQKRDYYYYDTTTRQDATAKFVEEKTIDGVKTYHFVADVPETDLSNLPDPQGDASLGTMLDMPAKWWGIKGRGVKPNDVITMHRYAKATRNVYVEPTTGTIIYGEEDQEQYFKSPDDSADSPAAVRDFRMDALKGRFKWSDATVSQQADRAQGYLNQLRWGGTIVPIILGVLGVLLLLAWALLVWFGRKRGGEPTDDGLAGEPTPDGDGGSEAATPEEQTTVIPGPVAAPYGQYAADDTTVLPATPDESSTQAIPAYDPLTSPMDTSQTEAFSAPADGFGPIPQSDEQPSGYPYPYADPTRPMPDVEQYRQDPDDEEHPGRHER</sequence>
<comment type="caution">
    <text evidence="3">The sequence shown here is derived from an EMBL/GenBank/DDBJ whole genome shotgun (WGS) entry which is preliminary data.</text>
</comment>
<evidence type="ECO:0000256" key="2">
    <source>
        <dbReference type="SAM" id="Phobius"/>
    </source>
</evidence>
<protein>
    <recommendedName>
        <fullName evidence="5">DUF3068 domain-containing protein</fullName>
    </recommendedName>
</protein>
<keyword evidence="4" id="KW-1185">Reference proteome</keyword>
<dbReference type="RefSeq" id="WP_009679584.1">
    <property type="nucleotide sequence ID" value="NZ_AEUD01000009.1"/>
</dbReference>
<feature type="region of interest" description="Disordered" evidence="1">
    <location>
        <begin position="381"/>
        <end position="513"/>
    </location>
</feature>
<organism evidence="3 4">
    <name type="scientific">Gordonia neofelifaecis NRRL B-59395</name>
    <dbReference type="NCBI Taxonomy" id="644548"/>
    <lineage>
        <taxon>Bacteria</taxon>
        <taxon>Bacillati</taxon>
        <taxon>Actinomycetota</taxon>
        <taxon>Actinomycetes</taxon>
        <taxon>Mycobacteriales</taxon>
        <taxon>Gordoniaceae</taxon>
        <taxon>Gordonia</taxon>
    </lineage>
</organism>
<keyword evidence="2" id="KW-0812">Transmembrane</keyword>
<dbReference type="Proteomes" id="UP000035065">
    <property type="component" value="Unassembled WGS sequence"/>
</dbReference>
<feature type="compositionally biased region" description="Basic and acidic residues" evidence="1">
    <location>
        <begin position="496"/>
        <end position="513"/>
    </location>
</feature>
<dbReference type="STRING" id="644548.SCNU_11830"/>
<dbReference type="EMBL" id="AEUD01000009">
    <property type="protein sequence ID" value="EGD54895.1"/>
    <property type="molecule type" value="Genomic_DNA"/>
</dbReference>